<evidence type="ECO:0000313" key="6">
    <source>
        <dbReference type="Proteomes" id="UP000033725"/>
    </source>
</evidence>
<dbReference type="GO" id="GO:0043565">
    <property type="term" value="F:sequence-specific DNA binding"/>
    <property type="evidence" value="ECO:0007669"/>
    <property type="project" value="InterPro"/>
</dbReference>
<organism evidence="5 6">
    <name type="scientific">Microbacterium oxydans</name>
    <dbReference type="NCBI Taxonomy" id="82380"/>
    <lineage>
        <taxon>Bacteria</taxon>
        <taxon>Bacillati</taxon>
        <taxon>Actinomycetota</taxon>
        <taxon>Actinomycetes</taxon>
        <taxon>Micrococcales</taxon>
        <taxon>Microbacteriaceae</taxon>
        <taxon>Microbacterium</taxon>
    </lineage>
</organism>
<dbReference type="GO" id="GO:0003700">
    <property type="term" value="F:DNA-binding transcription factor activity"/>
    <property type="evidence" value="ECO:0007669"/>
    <property type="project" value="InterPro"/>
</dbReference>
<name>A0A0F0KCQ6_9MICO</name>
<evidence type="ECO:0000256" key="2">
    <source>
        <dbReference type="ARBA" id="ARBA00023125"/>
    </source>
</evidence>
<evidence type="ECO:0000259" key="4">
    <source>
        <dbReference type="PROSITE" id="PS01124"/>
    </source>
</evidence>
<evidence type="ECO:0000313" key="5">
    <source>
        <dbReference type="EMBL" id="KJL18663.1"/>
    </source>
</evidence>
<dbReference type="PANTHER" id="PTHR46796:SF12">
    <property type="entry name" value="HTH-TYPE DNA-BINDING TRANSCRIPTIONAL ACTIVATOR EUTR"/>
    <property type="match status" value="1"/>
</dbReference>
<dbReference type="SUPFAM" id="SSF46689">
    <property type="entry name" value="Homeodomain-like"/>
    <property type="match status" value="2"/>
</dbReference>
<dbReference type="OrthoDB" id="5464689at2"/>
<dbReference type="RefSeq" id="WP_045265264.1">
    <property type="nucleotide sequence ID" value="NZ_JYIV01000030.1"/>
</dbReference>
<dbReference type="InterPro" id="IPR050204">
    <property type="entry name" value="AraC_XylS_family_regulators"/>
</dbReference>
<feature type="domain" description="HTH araC/xylS-type" evidence="4">
    <location>
        <begin position="206"/>
        <end position="299"/>
    </location>
</feature>
<dbReference type="PROSITE" id="PS01124">
    <property type="entry name" value="HTH_ARAC_FAMILY_2"/>
    <property type="match status" value="1"/>
</dbReference>
<dbReference type="Proteomes" id="UP000033725">
    <property type="component" value="Unassembled WGS sequence"/>
</dbReference>
<dbReference type="AlphaFoldDB" id="A0A0F0KCQ6"/>
<reference evidence="5 6" key="1">
    <citation type="submission" date="2015-02" db="EMBL/GenBank/DDBJ databases">
        <title>Draft genome sequences of ten Microbacterium spp. with emphasis on heavy metal contaminated environments.</title>
        <authorList>
            <person name="Corretto E."/>
        </authorList>
    </citation>
    <scope>NUCLEOTIDE SEQUENCE [LARGE SCALE GENOMIC DNA]</scope>
    <source>
        <strain evidence="5 6">BEL163</strain>
    </source>
</reference>
<dbReference type="InterPro" id="IPR009057">
    <property type="entry name" value="Homeodomain-like_sf"/>
</dbReference>
<keyword evidence="2" id="KW-0238">DNA-binding</keyword>
<dbReference type="InterPro" id="IPR018062">
    <property type="entry name" value="HTH_AraC-typ_CS"/>
</dbReference>
<dbReference type="PROSITE" id="PS00041">
    <property type="entry name" value="HTH_ARAC_FAMILY_1"/>
    <property type="match status" value="1"/>
</dbReference>
<dbReference type="InterPro" id="IPR018060">
    <property type="entry name" value="HTH_AraC"/>
</dbReference>
<keyword evidence="3" id="KW-0804">Transcription</keyword>
<gene>
    <name evidence="5" type="primary">rhaS_2</name>
    <name evidence="5" type="ORF">RN51_03503</name>
</gene>
<accession>A0A0F0KCQ6</accession>
<comment type="caution">
    <text evidence="5">The sequence shown here is derived from an EMBL/GenBank/DDBJ whole genome shotgun (WGS) entry which is preliminary data.</text>
</comment>
<proteinExistence type="predicted"/>
<protein>
    <submittedName>
        <fullName evidence="5">HTH-type transcriptional activator RhaS</fullName>
    </submittedName>
</protein>
<dbReference type="Gene3D" id="1.10.10.60">
    <property type="entry name" value="Homeodomain-like"/>
    <property type="match status" value="1"/>
</dbReference>
<evidence type="ECO:0000256" key="1">
    <source>
        <dbReference type="ARBA" id="ARBA00023015"/>
    </source>
</evidence>
<dbReference type="PANTHER" id="PTHR46796">
    <property type="entry name" value="HTH-TYPE TRANSCRIPTIONAL ACTIVATOR RHAS-RELATED"/>
    <property type="match status" value="1"/>
</dbReference>
<dbReference type="EMBL" id="JYIV01000030">
    <property type="protein sequence ID" value="KJL18663.1"/>
    <property type="molecule type" value="Genomic_DNA"/>
</dbReference>
<keyword evidence="1" id="KW-0805">Transcription regulation</keyword>
<evidence type="ECO:0000256" key="3">
    <source>
        <dbReference type="ARBA" id="ARBA00023163"/>
    </source>
</evidence>
<sequence length="305" mass="34074">MQFTSTDLAQVESTWQQYVPSSSLQDADPRSFRFDWRSEELDTASLIDYRLTAKVHSRAEPQEQLLVCRVDAPDARVWSGRESLDAGSAWMSDGTEVEARWDRSARVRAFVFDHRAAQARARQITGDDRRELRTTGFAPHSPADAQRWERMFQYVDRSLSAGPTDHLLLAELERHALAMTLSAFPTTFTDSLRRPAQRAGAPASVRRALAYIDANAHLAITIDDIAAASYISTRGLQYAFRRALDMTPADALRRARLDGAHRDLRSGAGRSIAEIARRWGFSNSSRFAAAYREAYGAAPVLAPSL</sequence>
<dbReference type="PATRIC" id="fig|82380.10.peg.3505"/>
<dbReference type="Pfam" id="PF12833">
    <property type="entry name" value="HTH_18"/>
    <property type="match status" value="1"/>
</dbReference>
<dbReference type="SMART" id="SM00342">
    <property type="entry name" value="HTH_ARAC"/>
    <property type="match status" value="1"/>
</dbReference>